<dbReference type="Proteomes" id="UP000248917">
    <property type="component" value="Unassembled WGS sequence"/>
</dbReference>
<keyword evidence="2" id="KW-0808">Transferase</keyword>
<dbReference type="InterPro" id="IPR016181">
    <property type="entry name" value="Acyl_CoA_acyltransferase"/>
</dbReference>
<dbReference type="AlphaFoldDB" id="A0A326S0L3"/>
<dbReference type="CDD" id="cd04301">
    <property type="entry name" value="NAT_SF"/>
    <property type="match status" value="1"/>
</dbReference>
<feature type="domain" description="N-acetyltransferase" evidence="1">
    <location>
        <begin position="1"/>
        <end position="152"/>
    </location>
</feature>
<evidence type="ECO:0000313" key="2">
    <source>
        <dbReference type="EMBL" id="PZV87167.1"/>
    </source>
</evidence>
<evidence type="ECO:0000259" key="1">
    <source>
        <dbReference type="PROSITE" id="PS51186"/>
    </source>
</evidence>
<comment type="caution">
    <text evidence="2">The sequence shown here is derived from an EMBL/GenBank/DDBJ whole genome shotgun (WGS) entry which is preliminary data.</text>
</comment>
<dbReference type="PROSITE" id="PS51186">
    <property type="entry name" value="GNAT"/>
    <property type="match status" value="1"/>
</dbReference>
<protein>
    <submittedName>
        <fullName evidence="2">N-acetylglutamate synthase-like GNAT family acetyltransferase</fullName>
    </submittedName>
</protein>
<dbReference type="Pfam" id="PF13527">
    <property type="entry name" value="Acetyltransf_9"/>
    <property type="match status" value="1"/>
</dbReference>
<accession>A0A326S0L3</accession>
<dbReference type="OrthoDB" id="5570877at2"/>
<name>A0A326S0L3_9BACT</name>
<dbReference type="InterPro" id="IPR000182">
    <property type="entry name" value="GNAT_dom"/>
</dbReference>
<dbReference type="SUPFAM" id="SSF55729">
    <property type="entry name" value="Acyl-CoA N-acyltransferases (Nat)"/>
    <property type="match status" value="1"/>
</dbReference>
<reference evidence="2 3" key="1">
    <citation type="submission" date="2018-06" db="EMBL/GenBank/DDBJ databases">
        <title>Genomic Encyclopedia of Archaeal and Bacterial Type Strains, Phase II (KMG-II): from individual species to whole genera.</title>
        <authorList>
            <person name="Goeker M."/>
        </authorList>
    </citation>
    <scope>NUCLEOTIDE SEQUENCE [LARGE SCALE GENOMIC DNA]</scope>
    <source>
        <strain evidence="2 3">T4</strain>
    </source>
</reference>
<gene>
    <name evidence="2" type="ORF">CLV31_10139</name>
</gene>
<dbReference type="Gene3D" id="3.40.630.30">
    <property type="match status" value="1"/>
</dbReference>
<sequence length="309" mass="35408">MIIRKSTESDIPRIIQLLKASLGESLIPKSEELWNWKHVFNPFGKSPVLIAEENEELVGVRAFMNWKYKHDGNILQACRAVDTAVHPDFQGKGIFSKLTQKLLNQVKAEGIDLIYNTPNSTSTPGYLKLGWEKWDRLPLKIKPTFFPSKKHKEEVITPWDSISSFLPQLEKHTMESSEVSTWMAPGYIAWRYQNCPIAKYHCATDSSSYLFVFRVKEGRWGKELRICDLFLWGNPNPKDLKTHLKQVEVFFDTHFTTVSGLTPNDILKNLPGFFSVPKLGPLVTVKSLNSKTNPLNLPWSWSLGDLEVF</sequence>
<dbReference type="RefSeq" id="WP_111390858.1">
    <property type="nucleotide sequence ID" value="NZ_QKTX01000001.1"/>
</dbReference>
<organism evidence="2 3">
    <name type="scientific">Algoriphagus aquaeductus</name>
    <dbReference type="NCBI Taxonomy" id="475299"/>
    <lineage>
        <taxon>Bacteria</taxon>
        <taxon>Pseudomonadati</taxon>
        <taxon>Bacteroidota</taxon>
        <taxon>Cytophagia</taxon>
        <taxon>Cytophagales</taxon>
        <taxon>Cyclobacteriaceae</taxon>
        <taxon>Algoriphagus</taxon>
    </lineage>
</organism>
<evidence type="ECO:0000313" key="3">
    <source>
        <dbReference type="Proteomes" id="UP000248917"/>
    </source>
</evidence>
<dbReference type="EMBL" id="QKTX01000001">
    <property type="protein sequence ID" value="PZV87167.1"/>
    <property type="molecule type" value="Genomic_DNA"/>
</dbReference>
<keyword evidence="3" id="KW-1185">Reference proteome</keyword>
<dbReference type="GO" id="GO:0016747">
    <property type="term" value="F:acyltransferase activity, transferring groups other than amino-acyl groups"/>
    <property type="evidence" value="ECO:0007669"/>
    <property type="project" value="InterPro"/>
</dbReference>
<proteinExistence type="predicted"/>